<reference evidence="7" key="1">
    <citation type="submission" date="2021-01" db="EMBL/GenBank/DDBJ databases">
        <authorList>
            <consortium name="Genoscope - CEA"/>
            <person name="William W."/>
        </authorList>
    </citation>
    <scope>NUCLEOTIDE SEQUENCE</scope>
</reference>
<dbReference type="GO" id="GO:0016020">
    <property type="term" value="C:membrane"/>
    <property type="evidence" value="ECO:0007669"/>
    <property type="project" value="TreeGrafter"/>
</dbReference>
<name>A0A8S1XA74_PAROT</name>
<dbReference type="EMBL" id="CAJJDP010000115">
    <property type="protein sequence ID" value="CAD8197855.1"/>
    <property type="molecule type" value="Genomic_DNA"/>
</dbReference>
<keyword evidence="2" id="KW-0547">Nucleotide-binding</keyword>
<dbReference type="AlphaFoldDB" id="A0A8S1XA74"/>
<dbReference type="PANTHER" id="PTHR24348:SF22">
    <property type="entry name" value="NON-SPECIFIC SERINE_THREONINE PROTEIN KINASE"/>
    <property type="match status" value="1"/>
</dbReference>
<dbReference type="GO" id="GO:0004674">
    <property type="term" value="F:protein serine/threonine kinase activity"/>
    <property type="evidence" value="ECO:0007669"/>
    <property type="project" value="InterPro"/>
</dbReference>
<evidence type="ECO:0000256" key="4">
    <source>
        <dbReference type="ARBA" id="ARBA00022840"/>
    </source>
</evidence>
<dbReference type="OMA" id="PMIQPNA"/>
<dbReference type="PANTHER" id="PTHR24348">
    <property type="entry name" value="SERINE/THREONINE-PROTEIN KINASE UNC-51-RELATED"/>
    <property type="match status" value="1"/>
</dbReference>
<feature type="domain" description="Protein kinase" evidence="6">
    <location>
        <begin position="14"/>
        <end position="276"/>
    </location>
</feature>
<dbReference type="GO" id="GO:0005524">
    <property type="term" value="F:ATP binding"/>
    <property type="evidence" value="ECO:0007669"/>
    <property type="project" value="UniProtKB-KW"/>
</dbReference>
<keyword evidence="8" id="KW-1185">Reference proteome</keyword>
<keyword evidence="3" id="KW-0418">Kinase</keyword>
<evidence type="ECO:0000313" key="8">
    <source>
        <dbReference type="Proteomes" id="UP000683925"/>
    </source>
</evidence>
<proteinExistence type="predicted"/>
<protein>
    <recommendedName>
        <fullName evidence="6">Protein kinase domain-containing protein</fullName>
    </recommendedName>
</protein>
<feature type="region of interest" description="Disordered" evidence="5">
    <location>
        <begin position="291"/>
        <end position="322"/>
    </location>
</feature>
<comment type="caution">
    <text evidence="7">The sequence shown here is derived from an EMBL/GenBank/DDBJ whole genome shotgun (WGS) entry which is preliminary data.</text>
</comment>
<dbReference type="GO" id="GO:0005776">
    <property type="term" value="C:autophagosome"/>
    <property type="evidence" value="ECO:0007669"/>
    <property type="project" value="TreeGrafter"/>
</dbReference>
<dbReference type="InterPro" id="IPR000719">
    <property type="entry name" value="Prot_kinase_dom"/>
</dbReference>
<dbReference type="CDD" id="cd14014">
    <property type="entry name" value="STKc_PknB_like"/>
    <property type="match status" value="1"/>
</dbReference>
<dbReference type="OrthoDB" id="5337378at2759"/>
<evidence type="ECO:0000256" key="2">
    <source>
        <dbReference type="ARBA" id="ARBA00022741"/>
    </source>
</evidence>
<keyword evidence="4" id="KW-0067">ATP-binding</keyword>
<dbReference type="GO" id="GO:0000407">
    <property type="term" value="C:phagophore assembly site"/>
    <property type="evidence" value="ECO:0007669"/>
    <property type="project" value="TreeGrafter"/>
</dbReference>
<evidence type="ECO:0000313" key="7">
    <source>
        <dbReference type="EMBL" id="CAD8197855.1"/>
    </source>
</evidence>
<dbReference type="GO" id="GO:0000045">
    <property type="term" value="P:autophagosome assembly"/>
    <property type="evidence" value="ECO:0007669"/>
    <property type="project" value="TreeGrafter"/>
</dbReference>
<dbReference type="GO" id="GO:0010506">
    <property type="term" value="P:regulation of autophagy"/>
    <property type="evidence" value="ECO:0007669"/>
    <property type="project" value="InterPro"/>
</dbReference>
<dbReference type="GO" id="GO:0005829">
    <property type="term" value="C:cytosol"/>
    <property type="evidence" value="ECO:0007669"/>
    <property type="project" value="TreeGrafter"/>
</dbReference>
<dbReference type="Proteomes" id="UP000683925">
    <property type="component" value="Unassembled WGS sequence"/>
</dbReference>
<keyword evidence="1" id="KW-0808">Transferase</keyword>
<dbReference type="InterPro" id="IPR008271">
    <property type="entry name" value="Ser/Thr_kinase_AS"/>
</dbReference>
<feature type="compositionally biased region" description="Acidic residues" evidence="5">
    <location>
        <begin position="293"/>
        <end position="302"/>
    </location>
</feature>
<evidence type="ECO:0000256" key="3">
    <source>
        <dbReference type="ARBA" id="ARBA00022777"/>
    </source>
</evidence>
<dbReference type="InterPro" id="IPR045269">
    <property type="entry name" value="Atg1-like"/>
</dbReference>
<evidence type="ECO:0000256" key="5">
    <source>
        <dbReference type="SAM" id="MobiDB-lite"/>
    </source>
</evidence>
<organism evidence="7 8">
    <name type="scientific">Paramecium octaurelia</name>
    <dbReference type="NCBI Taxonomy" id="43137"/>
    <lineage>
        <taxon>Eukaryota</taxon>
        <taxon>Sar</taxon>
        <taxon>Alveolata</taxon>
        <taxon>Ciliophora</taxon>
        <taxon>Intramacronucleata</taxon>
        <taxon>Oligohymenophorea</taxon>
        <taxon>Peniculida</taxon>
        <taxon>Parameciidae</taxon>
        <taxon>Paramecium</taxon>
    </lineage>
</organism>
<accession>A0A8S1XA74</accession>
<evidence type="ECO:0000259" key="6">
    <source>
        <dbReference type="PROSITE" id="PS50011"/>
    </source>
</evidence>
<gene>
    <name evidence="7" type="ORF">POCTA_138.1.T1150111</name>
</gene>
<dbReference type="PROSITE" id="PS50011">
    <property type="entry name" value="PROTEIN_KINASE_DOM"/>
    <property type="match status" value="1"/>
</dbReference>
<dbReference type="PROSITE" id="PS00108">
    <property type="entry name" value="PROTEIN_KINASE_ST"/>
    <property type="match status" value="1"/>
</dbReference>
<evidence type="ECO:0000256" key="1">
    <source>
        <dbReference type="ARBA" id="ARBA00022679"/>
    </source>
</evidence>
<dbReference type="Pfam" id="PF00069">
    <property type="entry name" value="Pkinase"/>
    <property type="match status" value="1"/>
</dbReference>
<sequence length="609" mass="70170">MSDDNMIKLKSYVINTNYEIGRGQYGVVYECQDLDNPQLKLCAKIINERLEDPKTKREMDLMKTIMNSAKGNKNIVGVEYVHLDDDRIILIMEKCECDLQSIIDKRKRLENKNFQPTEALNILKQIVNGYKVLHSNNIIHRDLKPANILVLDGVYKIADLGLARVLEANTNTAVTKVGTPKYVAPQLYLENFFTNSADIFSLGIITYELIFGGLPYVANSQLQVKKSLKNLEKVPVVVKQDHPGMTKELALLIEGMLKFKEPDRISWVDLFEHPLILEGKAVVNQSGFIKEGPEEEEEEEPVQEQQKPAETPAKEQQQQVPPRIFNQPIPTFTAPMAFPQMNKPMNPVTTIPPQFQQGKFSTPQSFVPLGVNQQKVAPFPPQRFQTGTAQVQPTPVVAPPFNTANAPVNNTVQPFQFQQVQAQSDQLYQAGVVIDQVLDSLERYVNMQLSLKQEWFGLKLNLHCFSQCFFEHAKVLKAQTQNQQNPNQPQFYTLANVEQAIEKQQRYHQVISQELERHQINQIYPVMAINPDYNNYLQKLKYILQTKGLFQYQPDKKYYVEYLQLLYFLERLKEQKEPFEDIYSTASDTYKNQRVESVLIDYLNKRFTL</sequence>
<dbReference type="SMART" id="SM00220">
    <property type="entry name" value="S_TKc"/>
    <property type="match status" value="1"/>
</dbReference>